<reference evidence="1 2" key="1">
    <citation type="journal article" date="2025" name="Microbiol. Resour. Announc.">
        <title>Draft genome sequences for Neonectria magnoliae and Neonectria punicea, canker pathogens of Liriodendron tulipifera and Acer saccharum in West Virginia.</title>
        <authorList>
            <person name="Petronek H.M."/>
            <person name="Kasson M.T."/>
            <person name="Metheny A.M."/>
            <person name="Stauder C.M."/>
            <person name="Lovett B."/>
            <person name="Lynch S.C."/>
            <person name="Garnas J.R."/>
            <person name="Kasson L.R."/>
            <person name="Stajich J.E."/>
        </authorList>
    </citation>
    <scope>NUCLEOTIDE SEQUENCE [LARGE SCALE GENOMIC DNA]</scope>
    <source>
        <strain evidence="1 2">NRRL 64651</strain>
    </source>
</reference>
<name>A0ABR1HZM8_9HYPO</name>
<proteinExistence type="predicted"/>
<organism evidence="1 2">
    <name type="scientific">Neonectria magnoliae</name>
    <dbReference type="NCBI Taxonomy" id="2732573"/>
    <lineage>
        <taxon>Eukaryota</taxon>
        <taxon>Fungi</taxon>
        <taxon>Dikarya</taxon>
        <taxon>Ascomycota</taxon>
        <taxon>Pezizomycotina</taxon>
        <taxon>Sordariomycetes</taxon>
        <taxon>Hypocreomycetidae</taxon>
        <taxon>Hypocreales</taxon>
        <taxon>Nectriaceae</taxon>
        <taxon>Neonectria</taxon>
    </lineage>
</organism>
<dbReference type="EMBL" id="JAZAVK010000066">
    <property type="protein sequence ID" value="KAK7426449.1"/>
    <property type="molecule type" value="Genomic_DNA"/>
</dbReference>
<comment type="caution">
    <text evidence="1">The sequence shown here is derived from an EMBL/GenBank/DDBJ whole genome shotgun (WGS) entry which is preliminary data.</text>
</comment>
<dbReference type="Proteomes" id="UP001498421">
    <property type="component" value="Unassembled WGS sequence"/>
</dbReference>
<evidence type="ECO:0000313" key="2">
    <source>
        <dbReference type="Proteomes" id="UP001498421"/>
    </source>
</evidence>
<protein>
    <submittedName>
        <fullName evidence="1">Uncharacterized protein</fullName>
    </submittedName>
</protein>
<sequence length="150" mass="16712">MDPEDIRFRCADEIFVIRRKLRSDRPATFTQSLLSANTADLDCLCQTAAREVSLYLYGRIVIPVASRAIRRIASRVENTAAAIATKSALFGLLNLHEAEMFQYLVLEPTRGRDVPALGLWQRAELDSINDVVSLASSSECADEVPPQCQR</sequence>
<evidence type="ECO:0000313" key="1">
    <source>
        <dbReference type="EMBL" id="KAK7426449.1"/>
    </source>
</evidence>
<gene>
    <name evidence="1" type="ORF">QQZ08_007044</name>
</gene>
<keyword evidence="2" id="KW-1185">Reference proteome</keyword>
<accession>A0ABR1HZM8</accession>